<keyword evidence="3" id="KW-0255">Endonuclease</keyword>
<dbReference type="InterPro" id="IPR047216">
    <property type="entry name" value="Endonuclease_DUF559_bact"/>
</dbReference>
<organism evidence="3 4">
    <name type="scientific">Sphingobium vermicomposti</name>
    <dbReference type="NCBI Taxonomy" id="529005"/>
    <lineage>
        <taxon>Bacteria</taxon>
        <taxon>Pseudomonadati</taxon>
        <taxon>Pseudomonadota</taxon>
        <taxon>Alphaproteobacteria</taxon>
        <taxon>Sphingomonadales</taxon>
        <taxon>Sphingomonadaceae</taxon>
        <taxon>Sphingobium</taxon>
    </lineage>
</organism>
<accession>A0A846M9M0</accession>
<dbReference type="SUPFAM" id="SSF52980">
    <property type="entry name" value="Restriction endonuclease-like"/>
    <property type="match status" value="1"/>
</dbReference>
<dbReference type="GO" id="GO:0004519">
    <property type="term" value="F:endonuclease activity"/>
    <property type="evidence" value="ECO:0007669"/>
    <property type="project" value="UniProtKB-KW"/>
</dbReference>
<name>A0A846M9M0_9SPHN</name>
<keyword evidence="3" id="KW-0540">Nuclease</keyword>
<gene>
    <name evidence="3" type="ORF">FHS54_002339</name>
</gene>
<dbReference type="Pfam" id="PF04480">
    <property type="entry name" value="DUF559"/>
    <property type="match status" value="1"/>
</dbReference>
<dbReference type="Gene3D" id="3.40.960.10">
    <property type="entry name" value="VSR Endonuclease"/>
    <property type="match status" value="1"/>
</dbReference>
<dbReference type="InterPro" id="IPR011335">
    <property type="entry name" value="Restrct_endonuc-II-like"/>
</dbReference>
<dbReference type="PANTHER" id="PTHR38590">
    <property type="entry name" value="BLL0828 PROTEIN"/>
    <property type="match status" value="1"/>
</dbReference>
<dbReference type="AlphaFoldDB" id="A0A846M9M0"/>
<feature type="region of interest" description="Disordered" evidence="1">
    <location>
        <begin position="1"/>
        <end position="43"/>
    </location>
</feature>
<protein>
    <submittedName>
        <fullName evidence="3">Very-short-patch-repair endonuclease</fullName>
    </submittedName>
</protein>
<dbReference type="Proteomes" id="UP000576821">
    <property type="component" value="Unassembled WGS sequence"/>
</dbReference>
<evidence type="ECO:0000313" key="4">
    <source>
        <dbReference type="Proteomes" id="UP000576821"/>
    </source>
</evidence>
<comment type="caution">
    <text evidence="3">The sequence shown here is derived from an EMBL/GenBank/DDBJ whole genome shotgun (WGS) entry which is preliminary data.</text>
</comment>
<feature type="compositionally biased region" description="Basic residues" evidence="1">
    <location>
        <begin position="26"/>
        <end position="36"/>
    </location>
</feature>
<proteinExistence type="predicted"/>
<sequence>MREEAQSSAPTPAGGRGPGGGPARPFKNRNTARAKSLRNEASPPERLLWQHLRNRQLDGHKFSRQIPIGPYFADFLCREAKLIIELDGLTHDNSADYDARRDSHCRAQGYSILRFTNADVLTNLEGVMSHITTTLAHLPTPNPSRLREGSE</sequence>
<dbReference type="RefSeq" id="WP_167303948.1">
    <property type="nucleotide sequence ID" value="NZ_JAASQR010000003.1"/>
</dbReference>
<dbReference type="CDD" id="cd01038">
    <property type="entry name" value="Endonuclease_DUF559"/>
    <property type="match status" value="1"/>
</dbReference>
<feature type="domain" description="DUF559" evidence="2">
    <location>
        <begin position="29"/>
        <end position="135"/>
    </location>
</feature>
<reference evidence="3 4" key="1">
    <citation type="submission" date="2020-03" db="EMBL/GenBank/DDBJ databases">
        <title>Genomic Encyclopedia of Type Strains, Phase IV (KMG-IV): sequencing the most valuable type-strain genomes for metagenomic binning, comparative biology and taxonomic classification.</title>
        <authorList>
            <person name="Goeker M."/>
        </authorList>
    </citation>
    <scope>NUCLEOTIDE SEQUENCE [LARGE SCALE GENOMIC DNA]</scope>
    <source>
        <strain evidence="3 4">DSM 21299</strain>
    </source>
</reference>
<evidence type="ECO:0000313" key="3">
    <source>
        <dbReference type="EMBL" id="NIJ17350.1"/>
    </source>
</evidence>
<dbReference type="EMBL" id="JAASQR010000003">
    <property type="protein sequence ID" value="NIJ17350.1"/>
    <property type="molecule type" value="Genomic_DNA"/>
</dbReference>
<dbReference type="PANTHER" id="PTHR38590:SF1">
    <property type="entry name" value="BLL0828 PROTEIN"/>
    <property type="match status" value="1"/>
</dbReference>
<feature type="compositionally biased region" description="Polar residues" evidence="1">
    <location>
        <begin position="1"/>
        <end position="10"/>
    </location>
</feature>
<dbReference type="InterPro" id="IPR007569">
    <property type="entry name" value="DUF559"/>
</dbReference>
<evidence type="ECO:0000259" key="2">
    <source>
        <dbReference type="Pfam" id="PF04480"/>
    </source>
</evidence>
<evidence type="ECO:0000256" key="1">
    <source>
        <dbReference type="SAM" id="MobiDB-lite"/>
    </source>
</evidence>
<keyword evidence="3" id="KW-0378">Hydrolase</keyword>
<keyword evidence="4" id="KW-1185">Reference proteome</keyword>